<evidence type="ECO:0000313" key="3">
    <source>
        <dbReference type="Proteomes" id="UP000031668"/>
    </source>
</evidence>
<proteinExistence type="predicted"/>
<keyword evidence="1" id="KW-0812">Transmembrane</keyword>
<gene>
    <name evidence="2" type="ORF">RF11_10097</name>
</gene>
<comment type="caution">
    <text evidence="2">The sequence shown here is derived from an EMBL/GenBank/DDBJ whole genome shotgun (WGS) entry which is preliminary data.</text>
</comment>
<reference evidence="2 3" key="1">
    <citation type="journal article" date="2014" name="Genome Biol. Evol.">
        <title>The genome of the myxosporean Thelohanellus kitauei shows adaptations to nutrient acquisition within its fish host.</title>
        <authorList>
            <person name="Yang Y."/>
            <person name="Xiong J."/>
            <person name="Zhou Z."/>
            <person name="Huo F."/>
            <person name="Miao W."/>
            <person name="Ran C."/>
            <person name="Liu Y."/>
            <person name="Zhang J."/>
            <person name="Feng J."/>
            <person name="Wang M."/>
            <person name="Wang M."/>
            <person name="Wang L."/>
            <person name="Yao B."/>
        </authorList>
    </citation>
    <scope>NUCLEOTIDE SEQUENCE [LARGE SCALE GENOMIC DNA]</scope>
    <source>
        <strain evidence="2">Wuqing</strain>
    </source>
</reference>
<protein>
    <submittedName>
        <fullName evidence="2">Uncharacterized protein</fullName>
    </submittedName>
</protein>
<accession>A0A0C2I991</accession>
<dbReference type="AlphaFoldDB" id="A0A0C2I991"/>
<dbReference type="EMBL" id="JWZT01005236">
    <property type="protein sequence ID" value="KII61828.1"/>
    <property type="molecule type" value="Genomic_DNA"/>
</dbReference>
<dbReference type="Proteomes" id="UP000031668">
    <property type="component" value="Unassembled WGS sequence"/>
</dbReference>
<keyword evidence="1" id="KW-1133">Transmembrane helix</keyword>
<name>A0A0C2I991_THEKT</name>
<organism evidence="2 3">
    <name type="scientific">Thelohanellus kitauei</name>
    <name type="common">Myxosporean</name>
    <dbReference type="NCBI Taxonomy" id="669202"/>
    <lineage>
        <taxon>Eukaryota</taxon>
        <taxon>Metazoa</taxon>
        <taxon>Cnidaria</taxon>
        <taxon>Myxozoa</taxon>
        <taxon>Myxosporea</taxon>
        <taxon>Bivalvulida</taxon>
        <taxon>Platysporina</taxon>
        <taxon>Myxobolidae</taxon>
        <taxon>Thelohanellus</taxon>
    </lineage>
</organism>
<evidence type="ECO:0000256" key="1">
    <source>
        <dbReference type="SAM" id="Phobius"/>
    </source>
</evidence>
<feature type="transmembrane region" description="Helical" evidence="1">
    <location>
        <begin position="63"/>
        <end position="83"/>
    </location>
</feature>
<evidence type="ECO:0000313" key="2">
    <source>
        <dbReference type="EMBL" id="KII61828.1"/>
    </source>
</evidence>
<keyword evidence="1" id="KW-0472">Membrane</keyword>
<sequence>MTLYIRKLVLPLAARVSARRYTNLVYTDLKVPYDPNMDDICKHLKVPIYSALRPPNWVAVARYYKLMIAIALSPVYYFLYWAFISPEKRKNQYVRQLRKIRETAIVKTLDFVIAIESLFHPVDPERLKAFDEKYGECPNTVNVLGNLKYHYEFLDQAYSTDFKDFQH</sequence>
<keyword evidence="3" id="KW-1185">Reference proteome</keyword>